<evidence type="ECO:0000313" key="3">
    <source>
        <dbReference type="Proteomes" id="UP000514509"/>
    </source>
</evidence>
<dbReference type="Proteomes" id="UP000514509">
    <property type="component" value="Chromosome"/>
</dbReference>
<gene>
    <name evidence="2" type="ORF">HUW48_08815</name>
</gene>
<dbReference type="InterPro" id="IPR053146">
    <property type="entry name" value="QDO-like"/>
</dbReference>
<dbReference type="PANTHER" id="PTHR36440">
    <property type="entry name" value="PUTATIVE (AFU_ORTHOLOGUE AFUA_8G07350)-RELATED"/>
    <property type="match status" value="1"/>
</dbReference>
<dbReference type="RefSeq" id="WP_182415327.1">
    <property type="nucleotide sequence ID" value="NZ_CP055153.1"/>
</dbReference>
<reference evidence="2 3" key="1">
    <citation type="submission" date="2020-08" db="EMBL/GenBank/DDBJ databases">
        <title>Adhaeribacter dokdonensis sp. nov., isolated from the rhizosphere of Elymus tsukushiensis, a plant native to the Dokdo Islands, Republic of Korea.</title>
        <authorList>
            <person name="Ghim S.Y."/>
        </authorList>
    </citation>
    <scope>NUCLEOTIDE SEQUENCE [LARGE SCALE GENOMIC DNA]</scope>
    <source>
        <strain evidence="2 3">KUDC8001</strain>
    </source>
</reference>
<organism evidence="2 3">
    <name type="scientific">Adhaeribacter radiodurans</name>
    <dbReference type="NCBI Taxonomy" id="2745197"/>
    <lineage>
        <taxon>Bacteria</taxon>
        <taxon>Pseudomonadati</taxon>
        <taxon>Bacteroidota</taxon>
        <taxon>Cytophagia</taxon>
        <taxon>Cytophagales</taxon>
        <taxon>Hymenobacteraceae</taxon>
        <taxon>Adhaeribacter</taxon>
    </lineage>
</organism>
<dbReference type="EMBL" id="CP055153">
    <property type="protein sequence ID" value="QMU28139.1"/>
    <property type="molecule type" value="Genomic_DNA"/>
</dbReference>
<name>A0A7L7L713_9BACT</name>
<feature type="domain" description="Cupin type-2" evidence="1">
    <location>
        <begin position="41"/>
        <end position="107"/>
    </location>
</feature>
<sequence length="165" mass="18328">MKEQITKQQPYQELLVLTNLVKLIVPQENTGGQYAIFEDNVPPLGGPPPHTHPDEEVFYILSGEFEFVLNDLTNPIRAVAGSVVHIPSYALHTFKNIGKTTGKMITIVTPGNLENYFREVGQSLGKGSVRPDLSVPPDFAKLDPTKFFELAPKYDISFYLPEVVG</sequence>
<dbReference type="PANTHER" id="PTHR36440:SF1">
    <property type="entry name" value="PUTATIVE (AFU_ORTHOLOGUE AFUA_8G07350)-RELATED"/>
    <property type="match status" value="1"/>
</dbReference>
<dbReference type="SUPFAM" id="SSF51182">
    <property type="entry name" value="RmlC-like cupins"/>
    <property type="match status" value="1"/>
</dbReference>
<protein>
    <submittedName>
        <fullName evidence="2">Cupin domain-containing protein</fullName>
    </submittedName>
</protein>
<dbReference type="KEGG" id="add:HUW48_08815"/>
<evidence type="ECO:0000313" key="2">
    <source>
        <dbReference type="EMBL" id="QMU28139.1"/>
    </source>
</evidence>
<dbReference type="InterPro" id="IPR014710">
    <property type="entry name" value="RmlC-like_jellyroll"/>
</dbReference>
<dbReference type="Pfam" id="PF07883">
    <property type="entry name" value="Cupin_2"/>
    <property type="match status" value="1"/>
</dbReference>
<dbReference type="InterPro" id="IPR011051">
    <property type="entry name" value="RmlC_Cupin_sf"/>
</dbReference>
<dbReference type="AlphaFoldDB" id="A0A7L7L713"/>
<dbReference type="Gene3D" id="2.60.120.10">
    <property type="entry name" value="Jelly Rolls"/>
    <property type="match status" value="1"/>
</dbReference>
<evidence type="ECO:0000259" key="1">
    <source>
        <dbReference type="Pfam" id="PF07883"/>
    </source>
</evidence>
<dbReference type="InterPro" id="IPR013096">
    <property type="entry name" value="Cupin_2"/>
</dbReference>
<proteinExistence type="predicted"/>
<keyword evidence="3" id="KW-1185">Reference proteome</keyword>
<accession>A0A7L7L713</accession>